<dbReference type="GO" id="GO:0016491">
    <property type="term" value="F:oxidoreductase activity"/>
    <property type="evidence" value="ECO:0007669"/>
    <property type="project" value="UniProtKB-KW"/>
</dbReference>
<keyword evidence="1 3" id="KW-0560">Oxidoreductase</keyword>
<dbReference type="InterPro" id="IPR011251">
    <property type="entry name" value="Luciferase-like_dom"/>
</dbReference>
<dbReference type="SUPFAM" id="SSF51679">
    <property type="entry name" value="Bacterial luciferase-like"/>
    <property type="match status" value="1"/>
</dbReference>
<dbReference type="RefSeq" id="WP_310901379.1">
    <property type="nucleotide sequence ID" value="NZ_JAMQOS010000005.1"/>
</dbReference>
<sequence length="323" mass="35885">MPDFGYHASHEQFAPGDLVARAREAEAAGFTDVLASDHFQPWSERQGEAGFVWSWLGSAMEATSLTYGTVNAPGYRYHPAVVAQAAATLRSMYPERFWLTVGSGELLNEHITGERWPTKEERNAVLEESVAVMRRLWRGETVTHRGHVTVEEATLYTRPETPPPVFGAALSTETAAWLADWADGMLTVATPDVDRLARIVRAFRDRAPDKPVAVKAQLSYDADEETALAGAYDQWRTNCVAGPVVENLRTTEQFDTAGESVSRDEVRQNVQVSADLDEHRSWLADIAALDVDRVYLHNVNRRQEQFVERFGDAVVPALAGGDR</sequence>
<dbReference type="NCBIfam" id="TIGR03557">
    <property type="entry name" value="F420_G6P_family"/>
    <property type="match status" value="1"/>
</dbReference>
<gene>
    <name evidence="3" type="ORF">NDI86_15585</name>
</gene>
<dbReference type="NCBIfam" id="TIGR03885">
    <property type="entry name" value="flavin_revert"/>
    <property type="match status" value="1"/>
</dbReference>
<evidence type="ECO:0000313" key="3">
    <source>
        <dbReference type="EMBL" id="MDS0283548.1"/>
    </source>
</evidence>
<feature type="domain" description="Luciferase-like" evidence="2">
    <location>
        <begin position="8"/>
        <end position="289"/>
    </location>
</feature>
<dbReference type="PANTHER" id="PTHR43244">
    <property type="match status" value="1"/>
</dbReference>
<dbReference type="InterPro" id="IPR023907">
    <property type="entry name" value="Non-F420_Flavin_OxRdtase"/>
</dbReference>
<name>A0ABU2FS14_9EURY</name>
<keyword evidence="4" id="KW-1185">Reference proteome</keyword>
<dbReference type="InterPro" id="IPR050564">
    <property type="entry name" value="F420-G6PD/mer"/>
</dbReference>
<dbReference type="InterPro" id="IPR019945">
    <property type="entry name" value="F420_G6P_DH-rel"/>
</dbReference>
<dbReference type="InterPro" id="IPR036661">
    <property type="entry name" value="Luciferase-like_sf"/>
</dbReference>
<protein>
    <submittedName>
        <fullName evidence="3">TIGR03885 family FMN-dependent LLM class oxidoreductase</fullName>
        <ecNumber evidence="3">1.-.-.-</ecNumber>
    </submittedName>
</protein>
<dbReference type="Gene3D" id="3.20.20.30">
    <property type="entry name" value="Luciferase-like domain"/>
    <property type="match status" value="1"/>
</dbReference>
<evidence type="ECO:0000256" key="1">
    <source>
        <dbReference type="ARBA" id="ARBA00023002"/>
    </source>
</evidence>
<dbReference type="PANTHER" id="PTHR43244:SF1">
    <property type="entry name" value="5,10-METHYLENETETRAHYDROMETHANOPTERIN REDUCTASE"/>
    <property type="match status" value="1"/>
</dbReference>
<evidence type="ECO:0000313" key="4">
    <source>
        <dbReference type="Proteomes" id="UP001268864"/>
    </source>
</evidence>
<dbReference type="EC" id="1.-.-.-" evidence="3"/>
<accession>A0ABU2FS14</accession>
<proteinExistence type="predicted"/>
<dbReference type="Pfam" id="PF00296">
    <property type="entry name" value="Bac_luciferase"/>
    <property type="match status" value="1"/>
</dbReference>
<evidence type="ECO:0000259" key="2">
    <source>
        <dbReference type="Pfam" id="PF00296"/>
    </source>
</evidence>
<organism evidence="3 4">
    <name type="scientific">Haloarcula onubensis</name>
    <dbReference type="NCBI Taxonomy" id="2950539"/>
    <lineage>
        <taxon>Archaea</taxon>
        <taxon>Methanobacteriati</taxon>
        <taxon>Methanobacteriota</taxon>
        <taxon>Stenosarchaea group</taxon>
        <taxon>Halobacteria</taxon>
        <taxon>Halobacteriales</taxon>
        <taxon>Haloarculaceae</taxon>
        <taxon>Haloarcula</taxon>
    </lineage>
</organism>
<dbReference type="CDD" id="cd01097">
    <property type="entry name" value="Tetrahydromethanopterin_reductase"/>
    <property type="match status" value="1"/>
</dbReference>
<dbReference type="EMBL" id="JAMQOS010000005">
    <property type="protein sequence ID" value="MDS0283548.1"/>
    <property type="molecule type" value="Genomic_DNA"/>
</dbReference>
<comment type="caution">
    <text evidence="3">The sequence shown here is derived from an EMBL/GenBank/DDBJ whole genome shotgun (WGS) entry which is preliminary data.</text>
</comment>
<reference evidence="3 4" key="1">
    <citation type="submission" date="2022-06" db="EMBL/GenBank/DDBJ databases">
        <title>Halomicroarcula sp. a new haloarchaeum isolate from saline soil.</title>
        <authorList>
            <person name="Strakova D."/>
            <person name="Galisteo C."/>
            <person name="Sanchez-Porro C."/>
            <person name="Ventosa A."/>
        </authorList>
    </citation>
    <scope>NUCLEOTIDE SEQUENCE [LARGE SCALE GENOMIC DNA]</scope>
    <source>
        <strain evidence="3 4">S3CR25-11</strain>
    </source>
</reference>
<dbReference type="Proteomes" id="UP001268864">
    <property type="component" value="Unassembled WGS sequence"/>
</dbReference>